<reference evidence="1" key="1">
    <citation type="submission" date="2018-02" db="EMBL/GenBank/DDBJ databases">
        <title>Rhizophora mucronata_Transcriptome.</title>
        <authorList>
            <person name="Meera S.P."/>
            <person name="Sreeshan A."/>
            <person name="Augustine A."/>
        </authorList>
    </citation>
    <scope>NUCLEOTIDE SEQUENCE</scope>
    <source>
        <tissue evidence="1">Leaf</tissue>
    </source>
</reference>
<evidence type="ECO:0000313" key="1">
    <source>
        <dbReference type="EMBL" id="MBX53856.1"/>
    </source>
</evidence>
<dbReference type="EMBL" id="GGEC01073372">
    <property type="protein sequence ID" value="MBX53856.1"/>
    <property type="molecule type" value="Transcribed_RNA"/>
</dbReference>
<name>A0A2P2PGJ1_RHIMU</name>
<sequence length="24" mass="2882">MMFFLCLYNIYSAPVYKLVLLIII</sequence>
<organism evidence="1">
    <name type="scientific">Rhizophora mucronata</name>
    <name type="common">Asiatic mangrove</name>
    <dbReference type="NCBI Taxonomy" id="61149"/>
    <lineage>
        <taxon>Eukaryota</taxon>
        <taxon>Viridiplantae</taxon>
        <taxon>Streptophyta</taxon>
        <taxon>Embryophyta</taxon>
        <taxon>Tracheophyta</taxon>
        <taxon>Spermatophyta</taxon>
        <taxon>Magnoliopsida</taxon>
        <taxon>eudicotyledons</taxon>
        <taxon>Gunneridae</taxon>
        <taxon>Pentapetalae</taxon>
        <taxon>rosids</taxon>
        <taxon>fabids</taxon>
        <taxon>Malpighiales</taxon>
        <taxon>Rhizophoraceae</taxon>
        <taxon>Rhizophora</taxon>
    </lineage>
</organism>
<proteinExistence type="predicted"/>
<accession>A0A2P2PGJ1</accession>
<dbReference type="AlphaFoldDB" id="A0A2P2PGJ1"/>
<protein>
    <submittedName>
        <fullName evidence="1">Uncharacterized protein</fullName>
    </submittedName>
</protein>